<proteinExistence type="predicted"/>
<keyword evidence="2" id="KW-1185">Reference proteome</keyword>
<sequence>MDLDLGLLWRELAGLRLDEFCRLQLTRARGAGTQAGARTNRWLPELDSFVRRDSCSKMDSVSAVRRPLYYTLRGSVKNML</sequence>
<name>A0AAV8YH23_9CUCU</name>
<accession>A0AAV8YH23</accession>
<organism evidence="1 2">
    <name type="scientific">Aromia moschata</name>
    <dbReference type="NCBI Taxonomy" id="1265417"/>
    <lineage>
        <taxon>Eukaryota</taxon>
        <taxon>Metazoa</taxon>
        <taxon>Ecdysozoa</taxon>
        <taxon>Arthropoda</taxon>
        <taxon>Hexapoda</taxon>
        <taxon>Insecta</taxon>
        <taxon>Pterygota</taxon>
        <taxon>Neoptera</taxon>
        <taxon>Endopterygota</taxon>
        <taxon>Coleoptera</taxon>
        <taxon>Polyphaga</taxon>
        <taxon>Cucujiformia</taxon>
        <taxon>Chrysomeloidea</taxon>
        <taxon>Cerambycidae</taxon>
        <taxon>Cerambycinae</taxon>
        <taxon>Callichromatini</taxon>
        <taxon>Aromia</taxon>
    </lineage>
</organism>
<protein>
    <submittedName>
        <fullName evidence="1">Uncharacterized protein</fullName>
    </submittedName>
</protein>
<reference evidence="1" key="1">
    <citation type="journal article" date="2023" name="Insect Mol. Biol.">
        <title>Genome sequencing provides insights into the evolution of gene families encoding plant cell wall-degrading enzymes in longhorned beetles.</title>
        <authorList>
            <person name="Shin N.R."/>
            <person name="Okamura Y."/>
            <person name="Kirsch R."/>
            <person name="Pauchet Y."/>
        </authorList>
    </citation>
    <scope>NUCLEOTIDE SEQUENCE</scope>
    <source>
        <strain evidence="1">AMC_N1</strain>
    </source>
</reference>
<dbReference type="Proteomes" id="UP001162162">
    <property type="component" value="Unassembled WGS sequence"/>
</dbReference>
<gene>
    <name evidence="1" type="ORF">NQ318_003190</name>
</gene>
<evidence type="ECO:0000313" key="2">
    <source>
        <dbReference type="Proteomes" id="UP001162162"/>
    </source>
</evidence>
<dbReference type="EMBL" id="JAPWTK010000104">
    <property type="protein sequence ID" value="KAJ8950199.1"/>
    <property type="molecule type" value="Genomic_DNA"/>
</dbReference>
<evidence type="ECO:0000313" key="1">
    <source>
        <dbReference type="EMBL" id="KAJ8950199.1"/>
    </source>
</evidence>
<dbReference type="AlphaFoldDB" id="A0AAV8YH23"/>
<comment type="caution">
    <text evidence="1">The sequence shown here is derived from an EMBL/GenBank/DDBJ whole genome shotgun (WGS) entry which is preliminary data.</text>
</comment>